<proteinExistence type="predicted"/>
<organism evidence="1">
    <name type="scientific">Aureoumbra lagunensis</name>
    <dbReference type="NCBI Taxonomy" id="44058"/>
    <lineage>
        <taxon>Eukaryota</taxon>
        <taxon>Sar</taxon>
        <taxon>Stramenopiles</taxon>
        <taxon>Ochrophyta</taxon>
        <taxon>Pelagophyceae</taxon>
        <taxon>Pelagomonadales</taxon>
        <taxon>Aureoumbra</taxon>
    </lineage>
</organism>
<sequence>MTIYKIFGINQSHAFGVPCNDNNYLAIHVRSGDVMRGAWTNDGQWIPTSVRSGHGQPRLSYYTNCISQVAAQKTMDSTTAGEEDFPQKNITRAIVLCEDFRNPVCLALRTFAHISILPLTILRTNLQNTLSILACAPRTCTAHGTLDGIWSNSIHNSFISKPQRYDIKFPLAPIFASEIGDSSPADPLKPNQIMFNASFFNGELFPIKSRSTDQWQNTCLQRFGMLL</sequence>
<protein>
    <submittedName>
        <fullName evidence="1">Uncharacterized protein</fullName>
    </submittedName>
</protein>
<dbReference type="AlphaFoldDB" id="A0A7S3K4E9"/>
<name>A0A7S3K4E9_9STRA</name>
<dbReference type="EMBL" id="HBIJ01023374">
    <property type="protein sequence ID" value="CAE0374615.1"/>
    <property type="molecule type" value="Transcribed_RNA"/>
</dbReference>
<evidence type="ECO:0000313" key="1">
    <source>
        <dbReference type="EMBL" id="CAE0374615.1"/>
    </source>
</evidence>
<accession>A0A7S3K4E9</accession>
<gene>
    <name evidence="1" type="ORF">ALAG00032_LOCUS15419</name>
</gene>
<reference evidence="1" key="1">
    <citation type="submission" date="2021-01" db="EMBL/GenBank/DDBJ databases">
        <authorList>
            <person name="Corre E."/>
            <person name="Pelletier E."/>
            <person name="Niang G."/>
            <person name="Scheremetjew M."/>
            <person name="Finn R."/>
            <person name="Kale V."/>
            <person name="Holt S."/>
            <person name="Cochrane G."/>
            <person name="Meng A."/>
            <person name="Brown T."/>
            <person name="Cohen L."/>
        </authorList>
    </citation>
    <scope>NUCLEOTIDE SEQUENCE</scope>
    <source>
        <strain evidence="1">CCMP1510</strain>
    </source>
</reference>